<dbReference type="Pfam" id="PF01595">
    <property type="entry name" value="CNNM"/>
    <property type="match status" value="1"/>
</dbReference>
<keyword evidence="10" id="KW-1185">Reference proteome</keyword>
<name>R7S2S4_PUNST</name>
<evidence type="ECO:0000313" key="10">
    <source>
        <dbReference type="Proteomes" id="UP000054196"/>
    </source>
</evidence>
<dbReference type="InterPro" id="IPR046342">
    <property type="entry name" value="CBS_dom_sf"/>
</dbReference>
<evidence type="ECO:0000256" key="6">
    <source>
        <dbReference type="SAM" id="MobiDB-lite"/>
    </source>
</evidence>
<accession>R7S2S4</accession>
<feature type="transmembrane region" description="Helical" evidence="7">
    <location>
        <begin position="175"/>
        <end position="199"/>
    </location>
</feature>
<feature type="region of interest" description="Disordered" evidence="6">
    <location>
        <begin position="400"/>
        <end position="504"/>
    </location>
</feature>
<feature type="region of interest" description="Disordered" evidence="6">
    <location>
        <begin position="678"/>
        <end position="712"/>
    </location>
</feature>
<reference evidence="10" key="1">
    <citation type="journal article" date="2012" name="Science">
        <title>The Paleozoic origin of enzymatic lignin decomposition reconstructed from 31 fungal genomes.</title>
        <authorList>
            <person name="Floudas D."/>
            <person name="Binder M."/>
            <person name="Riley R."/>
            <person name="Barry K."/>
            <person name="Blanchette R.A."/>
            <person name="Henrissat B."/>
            <person name="Martinez A.T."/>
            <person name="Otillar R."/>
            <person name="Spatafora J.W."/>
            <person name="Yadav J.S."/>
            <person name="Aerts A."/>
            <person name="Benoit I."/>
            <person name="Boyd A."/>
            <person name="Carlson A."/>
            <person name="Copeland A."/>
            <person name="Coutinho P.M."/>
            <person name="de Vries R.P."/>
            <person name="Ferreira P."/>
            <person name="Findley K."/>
            <person name="Foster B."/>
            <person name="Gaskell J."/>
            <person name="Glotzer D."/>
            <person name="Gorecki P."/>
            <person name="Heitman J."/>
            <person name="Hesse C."/>
            <person name="Hori C."/>
            <person name="Igarashi K."/>
            <person name="Jurgens J.A."/>
            <person name="Kallen N."/>
            <person name="Kersten P."/>
            <person name="Kohler A."/>
            <person name="Kuees U."/>
            <person name="Kumar T.K.A."/>
            <person name="Kuo A."/>
            <person name="LaButti K."/>
            <person name="Larrondo L.F."/>
            <person name="Lindquist E."/>
            <person name="Ling A."/>
            <person name="Lombard V."/>
            <person name="Lucas S."/>
            <person name="Lundell T."/>
            <person name="Martin R."/>
            <person name="McLaughlin D.J."/>
            <person name="Morgenstern I."/>
            <person name="Morin E."/>
            <person name="Murat C."/>
            <person name="Nagy L.G."/>
            <person name="Nolan M."/>
            <person name="Ohm R.A."/>
            <person name="Patyshakuliyeva A."/>
            <person name="Rokas A."/>
            <person name="Ruiz-Duenas F.J."/>
            <person name="Sabat G."/>
            <person name="Salamov A."/>
            <person name="Samejima M."/>
            <person name="Schmutz J."/>
            <person name="Slot J.C."/>
            <person name="St John F."/>
            <person name="Stenlid J."/>
            <person name="Sun H."/>
            <person name="Sun S."/>
            <person name="Syed K."/>
            <person name="Tsang A."/>
            <person name="Wiebenga A."/>
            <person name="Young D."/>
            <person name="Pisabarro A."/>
            <person name="Eastwood D.C."/>
            <person name="Martin F."/>
            <person name="Cullen D."/>
            <person name="Grigoriev I.V."/>
            <person name="Hibbett D.S."/>
        </authorList>
    </citation>
    <scope>NUCLEOTIDE SEQUENCE [LARGE SCALE GENOMIC DNA]</scope>
    <source>
        <strain evidence="10">HHB-11173 SS5</strain>
    </source>
</reference>
<dbReference type="GO" id="GO:0016020">
    <property type="term" value="C:membrane"/>
    <property type="evidence" value="ECO:0007669"/>
    <property type="project" value="UniProtKB-SubCell"/>
</dbReference>
<evidence type="ECO:0000259" key="8">
    <source>
        <dbReference type="PROSITE" id="PS51846"/>
    </source>
</evidence>
<feature type="domain" description="CNNM transmembrane" evidence="8">
    <location>
        <begin position="59"/>
        <end position="243"/>
    </location>
</feature>
<dbReference type="PANTHER" id="PTHR12064">
    <property type="entry name" value="METAL TRANSPORTER CNNM"/>
    <property type="match status" value="1"/>
</dbReference>
<evidence type="ECO:0000256" key="4">
    <source>
        <dbReference type="ARBA" id="ARBA00023136"/>
    </source>
</evidence>
<evidence type="ECO:0000256" key="5">
    <source>
        <dbReference type="PROSITE-ProRule" id="PRU01193"/>
    </source>
</evidence>
<dbReference type="EMBL" id="JH687556">
    <property type="protein sequence ID" value="EIN04149.1"/>
    <property type="molecule type" value="Genomic_DNA"/>
</dbReference>
<dbReference type="SUPFAM" id="SSF54631">
    <property type="entry name" value="CBS-domain pair"/>
    <property type="match status" value="1"/>
</dbReference>
<dbReference type="PROSITE" id="PS51846">
    <property type="entry name" value="CNNM"/>
    <property type="match status" value="1"/>
</dbReference>
<keyword evidence="4 5" id="KW-0472">Membrane</keyword>
<dbReference type="RefSeq" id="XP_007388620.1">
    <property type="nucleotide sequence ID" value="XM_007388558.1"/>
</dbReference>
<organism evidence="9 10">
    <name type="scientific">Punctularia strigosozonata (strain HHB-11173)</name>
    <name type="common">White-rot fungus</name>
    <dbReference type="NCBI Taxonomy" id="741275"/>
    <lineage>
        <taxon>Eukaryota</taxon>
        <taxon>Fungi</taxon>
        <taxon>Dikarya</taxon>
        <taxon>Basidiomycota</taxon>
        <taxon>Agaricomycotina</taxon>
        <taxon>Agaricomycetes</taxon>
        <taxon>Corticiales</taxon>
        <taxon>Punctulariaceae</taxon>
        <taxon>Punctularia</taxon>
    </lineage>
</organism>
<dbReference type="GO" id="GO:0005737">
    <property type="term" value="C:cytoplasm"/>
    <property type="evidence" value="ECO:0007669"/>
    <property type="project" value="TreeGrafter"/>
</dbReference>
<dbReference type="Proteomes" id="UP000054196">
    <property type="component" value="Unassembled WGS sequence"/>
</dbReference>
<dbReference type="InterPro" id="IPR045095">
    <property type="entry name" value="ACDP"/>
</dbReference>
<evidence type="ECO:0000313" key="9">
    <source>
        <dbReference type="EMBL" id="EIN04149.1"/>
    </source>
</evidence>
<dbReference type="OMA" id="GWFKSSP"/>
<dbReference type="HOGENOM" id="CLU_011310_2_0_1"/>
<evidence type="ECO:0000256" key="7">
    <source>
        <dbReference type="SAM" id="Phobius"/>
    </source>
</evidence>
<proteinExistence type="predicted"/>
<comment type="subcellular location">
    <subcellularLocation>
        <location evidence="1">Membrane</location>
        <topology evidence="1">Multi-pass membrane protein</topology>
    </subcellularLocation>
</comment>
<feature type="compositionally biased region" description="Basic and acidic residues" evidence="6">
    <location>
        <begin position="480"/>
        <end position="489"/>
    </location>
</feature>
<dbReference type="InterPro" id="IPR044751">
    <property type="entry name" value="Ion_transp-like_CBS"/>
</dbReference>
<evidence type="ECO:0000256" key="3">
    <source>
        <dbReference type="ARBA" id="ARBA00022989"/>
    </source>
</evidence>
<dbReference type="PANTHER" id="PTHR12064:SF90">
    <property type="entry name" value="CNNM TRANSMEMBRANE DOMAIN-CONTAINING PROTEIN"/>
    <property type="match status" value="1"/>
</dbReference>
<feature type="compositionally biased region" description="Acidic residues" evidence="6">
    <location>
        <begin position="830"/>
        <end position="840"/>
    </location>
</feature>
<dbReference type="InterPro" id="IPR002550">
    <property type="entry name" value="CNNM"/>
</dbReference>
<dbReference type="GeneID" id="18876177"/>
<feature type="compositionally biased region" description="Basic and acidic residues" evidence="6">
    <location>
        <begin position="420"/>
        <end position="431"/>
    </location>
</feature>
<dbReference type="AlphaFoldDB" id="R7S2S4"/>
<dbReference type="GO" id="GO:0030026">
    <property type="term" value="P:intracellular manganese ion homeostasis"/>
    <property type="evidence" value="ECO:0007669"/>
    <property type="project" value="TreeGrafter"/>
</dbReference>
<feature type="transmembrane region" description="Helical" evidence="7">
    <location>
        <begin position="145"/>
        <end position="163"/>
    </location>
</feature>
<dbReference type="CDD" id="cd04590">
    <property type="entry name" value="CBS_pair_CorC_HlyC_assoc"/>
    <property type="match status" value="1"/>
</dbReference>
<feature type="transmembrane region" description="Helical" evidence="7">
    <location>
        <begin position="63"/>
        <end position="88"/>
    </location>
</feature>
<dbReference type="KEGG" id="psq:PUNSTDRAFT_108636"/>
<sequence>MVLASIHTSRYTTNLLVTSLSHILSKHVPNLLGSLGLRNVVDGGSVSDPHVHTFAKRQSHGEFIAFACLIPVLVLLSGLFAGLTLGYMSLDETQLNVLSISGTPKQQAYANKIKPIRKNGHLLLVTLLLANMIVNETLPVISDPILGGGVQSVVVSTVLIVTFSEIIPQSVCTRYGLAIGATMAPFVKILIFALGIVSWPIAKVLQFILGPHHGIIYRRSELKELINMHSATETYGGDLKRDTVTIIGGALDLQEKMVKDAMTPIEKVFMLPIDAKLDEETLRRICATGHSRIPVYEEIDVPVGASGVIEGRKIKPSMQKVKKIIGILLVKHCVMLDPSDAVPLRKIPLNRVTFVPQNESLLGILDRFQEGRSHMAIVTRFSKEKAASVKKVVKKNLTQRLRERVMGDSDSSSDEEPDEKEVHKGGRDEPLHPNATLRGGESGKEDGKPLSPVRTNSGRGRSKRRNPDLEMGLGLAMTPIEDKDKEQQAKSRRSSLQLSRGPALEQSMPADAVLTRQAAQDFLQGFDHAIAPLGIITLEDVLEELIGEEIYDEFDKEGLHADLYSAAPPAKAPALQRKNSAPQLGHDDSTITTGSTVVSGPTGLKNISTIALPGFKNLNPFSRSRSAPPTPRKKDKVLPMDVVDDDVVLPPPAVVVNHLPPAEQNELELPIPVPPRIVVPEEPSSSHGEASPITATLGYGDEGPRIDAPRPVSALPRTVVGSSLMPSRSTSPAPSLELFLHERRRNKRDNPGAAQQPPPPSPVPSPPGTATGYGSSTIARAASAKGGRFKSSPLTGGDLTGRVVAEQVKRDLSVPMDAGRNPGRISEAREDGDEQEHEEM</sequence>
<evidence type="ECO:0000256" key="2">
    <source>
        <dbReference type="ARBA" id="ARBA00022692"/>
    </source>
</evidence>
<dbReference type="Gene3D" id="3.10.580.10">
    <property type="entry name" value="CBS-domain"/>
    <property type="match status" value="2"/>
</dbReference>
<dbReference type="GO" id="GO:0010960">
    <property type="term" value="P:magnesium ion homeostasis"/>
    <property type="evidence" value="ECO:0007669"/>
    <property type="project" value="InterPro"/>
</dbReference>
<evidence type="ECO:0000256" key="1">
    <source>
        <dbReference type="ARBA" id="ARBA00004141"/>
    </source>
</evidence>
<dbReference type="FunFam" id="3.10.580.10:FF:000053">
    <property type="entry name" value="Unplaced genomic scaffold supercont1.12, whole genome shotgun sequence"/>
    <property type="match status" value="1"/>
</dbReference>
<keyword evidence="2 5" id="KW-0812">Transmembrane</keyword>
<feature type="region of interest" description="Disordered" evidence="6">
    <location>
        <begin position="742"/>
        <end position="840"/>
    </location>
</feature>
<gene>
    <name evidence="9" type="ORF">PUNSTDRAFT_108636</name>
</gene>
<feature type="compositionally biased region" description="Pro residues" evidence="6">
    <location>
        <begin position="756"/>
        <end position="767"/>
    </location>
</feature>
<dbReference type="eggNOG" id="KOG2118">
    <property type="taxonomic scope" value="Eukaryota"/>
</dbReference>
<keyword evidence="3 5" id="KW-1133">Transmembrane helix</keyword>
<dbReference type="OrthoDB" id="5353557at2759"/>
<protein>
    <submittedName>
        <fullName evidence="9">DUF21-domain-containing protein</fullName>
    </submittedName>
</protein>